<dbReference type="PANTHER" id="PTHR34975:SF2">
    <property type="entry name" value="SPORE GERMINATION PROTEIN A2"/>
    <property type="match status" value="1"/>
</dbReference>
<dbReference type="NCBIfam" id="TIGR00912">
    <property type="entry name" value="2A0309"/>
    <property type="match status" value="1"/>
</dbReference>
<feature type="transmembrane region" description="Helical" evidence="8">
    <location>
        <begin position="183"/>
        <end position="205"/>
    </location>
</feature>
<dbReference type="PANTHER" id="PTHR34975">
    <property type="entry name" value="SPORE GERMINATION PROTEIN A2"/>
    <property type="match status" value="1"/>
</dbReference>
<feature type="transmembrane region" description="Helical" evidence="8">
    <location>
        <begin position="217"/>
        <end position="242"/>
    </location>
</feature>
<feature type="transmembrane region" description="Helical" evidence="8">
    <location>
        <begin position="307"/>
        <end position="326"/>
    </location>
</feature>
<reference evidence="9 10" key="1">
    <citation type="journal article" date="2022" name="Int. J. Syst. Evol. Microbiol.">
        <title>Neobacillus kokaensis sp. nov., isolated from soil.</title>
        <authorList>
            <person name="Yuki K."/>
            <person name="Matsubara H."/>
            <person name="Yamaguchi S."/>
        </authorList>
    </citation>
    <scope>NUCLEOTIDE SEQUENCE [LARGE SCALE GENOMIC DNA]</scope>
    <source>
        <strain evidence="9 10">LOB 377</strain>
    </source>
</reference>
<keyword evidence="3" id="KW-0813">Transport</keyword>
<keyword evidence="7 8" id="KW-0472">Membrane</keyword>
<dbReference type="RefSeq" id="WP_223282862.1">
    <property type="nucleotide sequence ID" value="NZ_BNDS01000033.1"/>
</dbReference>
<evidence type="ECO:0000256" key="7">
    <source>
        <dbReference type="ARBA" id="ARBA00023136"/>
    </source>
</evidence>
<dbReference type="EMBL" id="BNDS01000033">
    <property type="protein sequence ID" value="GHI01095.1"/>
    <property type="molecule type" value="Genomic_DNA"/>
</dbReference>
<name>A0ABQ3NB08_9BACI</name>
<evidence type="ECO:0000313" key="9">
    <source>
        <dbReference type="EMBL" id="GHI01095.1"/>
    </source>
</evidence>
<dbReference type="Pfam" id="PF03845">
    <property type="entry name" value="Spore_permease"/>
    <property type="match status" value="1"/>
</dbReference>
<evidence type="ECO:0000256" key="5">
    <source>
        <dbReference type="ARBA" id="ARBA00022692"/>
    </source>
</evidence>
<sequence>MIERGKINDNQFRVLVILFIFGPAVLLETSLLAAAAKQDAWISAVVGVGIGLLIVWLYTKIGSKFPERNLFEKLEYVFGKWIGKIVSLLFFFFFFQLAAHILRNIGDFVTVHIMPETPIHFVEIIFLCIVIMGVRLGLEPIARTGEILFPWVIFFFFIMIVSLPPEFKIENIKPVFEGGIKPILKGSTTVIAFPFMESILFLMIYPYVNKIKEANKAFFTGALIGGGVLILISVYTILVLGADFTARNVYPSYALAKKINIADFFQRIEAIVAGMWFISIFYKLTICFYASTVGLAQILNLKEYRSLTLPLGMIMVVLSIIISPSMAEFMSYLPKYEFPFNLTFGLFFPLLFLVVAKIRKKTGKEPMNQTKGDGL</sequence>
<evidence type="ECO:0000256" key="3">
    <source>
        <dbReference type="ARBA" id="ARBA00022448"/>
    </source>
</evidence>
<comment type="subcellular location">
    <subcellularLocation>
        <location evidence="1">Membrane</location>
        <topology evidence="1">Multi-pass membrane protein</topology>
    </subcellularLocation>
</comment>
<gene>
    <name evidence="9" type="ORF">AM1BK_46370</name>
</gene>
<keyword evidence="6 8" id="KW-1133">Transmembrane helix</keyword>
<keyword evidence="10" id="KW-1185">Reference proteome</keyword>
<evidence type="ECO:0000256" key="4">
    <source>
        <dbReference type="ARBA" id="ARBA00022544"/>
    </source>
</evidence>
<feature type="transmembrane region" description="Helical" evidence="8">
    <location>
        <begin position="273"/>
        <end position="295"/>
    </location>
</feature>
<evidence type="ECO:0000256" key="8">
    <source>
        <dbReference type="SAM" id="Phobius"/>
    </source>
</evidence>
<comment type="caution">
    <text evidence="9">The sequence shown here is derived from an EMBL/GenBank/DDBJ whole genome shotgun (WGS) entry which is preliminary data.</text>
</comment>
<keyword evidence="4" id="KW-0309">Germination</keyword>
<keyword evidence="5 8" id="KW-0812">Transmembrane</keyword>
<organism evidence="9 10">
    <name type="scientific">Neobacillus kokaensis</name>
    <dbReference type="NCBI Taxonomy" id="2759023"/>
    <lineage>
        <taxon>Bacteria</taxon>
        <taxon>Bacillati</taxon>
        <taxon>Bacillota</taxon>
        <taxon>Bacilli</taxon>
        <taxon>Bacillales</taxon>
        <taxon>Bacillaceae</taxon>
        <taxon>Neobacillus</taxon>
    </lineage>
</organism>
<feature type="transmembrane region" description="Helical" evidence="8">
    <location>
        <begin position="145"/>
        <end position="163"/>
    </location>
</feature>
<feature type="transmembrane region" description="Helical" evidence="8">
    <location>
        <begin position="119"/>
        <end position="138"/>
    </location>
</feature>
<proteinExistence type="inferred from homology"/>
<evidence type="ECO:0000256" key="1">
    <source>
        <dbReference type="ARBA" id="ARBA00004141"/>
    </source>
</evidence>
<comment type="similarity">
    <text evidence="2">Belongs to the amino acid-polyamine-organocation (APC) superfamily. Spore germination protein (SGP) (TC 2.A.3.9) family.</text>
</comment>
<feature type="transmembrane region" description="Helical" evidence="8">
    <location>
        <begin position="338"/>
        <end position="358"/>
    </location>
</feature>
<feature type="transmembrane region" description="Helical" evidence="8">
    <location>
        <begin position="78"/>
        <end position="99"/>
    </location>
</feature>
<evidence type="ECO:0000313" key="10">
    <source>
        <dbReference type="Proteomes" id="UP000637074"/>
    </source>
</evidence>
<feature type="transmembrane region" description="Helical" evidence="8">
    <location>
        <begin position="40"/>
        <end position="58"/>
    </location>
</feature>
<feature type="transmembrane region" description="Helical" evidence="8">
    <location>
        <begin position="12"/>
        <end position="34"/>
    </location>
</feature>
<evidence type="ECO:0000256" key="6">
    <source>
        <dbReference type="ARBA" id="ARBA00022989"/>
    </source>
</evidence>
<protein>
    <submittedName>
        <fullName evidence="9">Germination protein</fullName>
    </submittedName>
</protein>
<dbReference type="Proteomes" id="UP000637074">
    <property type="component" value="Unassembled WGS sequence"/>
</dbReference>
<accession>A0ABQ3NB08</accession>
<dbReference type="InterPro" id="IPR004761">
    <property type="entry name" value="Spore_GerAB"/>
</dbReference>
<evidence type="ECO:0000256" key="2">
    <source>
        <dbReference type="ARBA" id="ARBA00007998"/>
    </source>
</evidence>